<dbReference type="PANTHER" id="PTHR38471">
    <property type="entry name" value="FOUR HELIX BUNDLE PROTEIN"/>
    <property type="match status" value="1"/>
</dbReference>
<dbReference type="EMBL" id="JH594606">
    <property type="protein sequence ID" value="EHQ02325.1"/>
    <property type="molecule type" value="Genomic_DNA"/>
</dbReference>
<dbReference type="InterPro" id="IPR012657">
    <property type="entry name" value="23S_rRNA-intervening_sequence"/>
</dbReference>
<evidence type="ECO:0000313" key="2">
    <source>
        <dbReference type="Proteomes" id="UP000003844"/>
    </source>
</evidence>
<dbReference type="Pfam" id="PF05635">
    <property type="entry name" value="23S_rRNA_IVP"/>
    <property type="match status" value="1"/>
</dbReference>
<name>H2BZG2_GILLR</name>
<dbReference type="eggNOG" id="ENOG5032RWC">
    <property type="taxonomic scope" value="Bacteria"/>
</dbReference>
<gene>
    <name evidence="1" type="ORF">Gilli_1678</name>
</gene>
<dbReference type="InterPro" id="IPR036583">
    <property type="entry name" value="23S_rRNA_IVS_sf"/>
</dbReference>
<dbReference type="NCBIfam" id="TIGR02436">
    <property type="entry name" value="four helix bundle protein"/>
    <property type="match status" value="1"/>
</dbReference>
<evidence type="ECO:0000313" key="1">
    <source>
        <dbReference type="EMBL" id="EHQ02325.1"/>
    </source>
</evidence>
<dbReference type="OrthoDB" id="285993at2"/>
<accession>H2BZG2</accession>
<dbReference type="STRING" id="865937.Gilli_1678"/>
<organism evidence="1 2">
    <name type="scientific">Gillisia limnaea (strain DSM 15749 / LMG 21470 / R-8282)</name>
    <dbReference type="NCBI Taxonomy" id="865937"/>
    <lineage>
        <taxon>Bacteria</taxon>
        <taxon>Pseudomonadati</taxon>
        <taxon>Bacteroidota</taxon>
        <taxon>Flavobacteriia</taxon>
        <taxon>Flavobacteriales</taxon>
        <taxon>Flavobacteriaceae</taxon>
        <taxon>Gillisia</taxon>
    </lineage>
</organism>
<dbReference type="PIRSF" id="PIRSF035652">
    <property type="entry name" value="CHP02436"/>
    <property type="match status" value="1"/>
</dbReference>
<proteinExistence type="predicted"/>
<sequence length="119" mass="13683">MENKNEILELSFDFALSIIEFSELLESNKKYVISRQLLKSGTSIGANMREAQNAHSRNDFISKCVIAMKEADETEYWLQLCEKSLNYPQPGDLLIKILSIKKLLSRIISSSIKNRKNEK</sequence>
<reference evidence="2" key="1">
    <citation type="journal article" date="2012" name="Stand. Genomic Sci.">
        <title>Genome sequence of the Antarctic rhodopsins-containing flavobacterium Gillisia limnaea type strain (R-8282(T)).</title>
        <authorList>
            <person name="Riedel T."/>
            <person name="Held B."/>
            <person name="Nolan M."/>
            <person name="Lucas S."/>
            <person name="Lapidus A."/>
            <person name="Tice H."/>
            <person name="Del Rio T.G."/>
            <person name="Cheng J.F."/>
            <person name="Han C."/>
            <person name="Tapia R."/>
            <person name="Goodwin L.A."/>
            <person name="Pitluck S."/>
            <person name="Liolios K."/>
            <person name="Mavromatis K."/>
            <person name="Pagani I."/>
            <person name="Ivanova N."/>
            <person name="Mikhailova N."/>
            <person name="Pati A."/>
            <person name="Chen A."/>
            <person name="Palaniappan K."/>
            <person name="Land M."/>
            <person name="Rohde M."/>
            <person name="Tindall B.J."/>
            <person name="Detter J.C."/>
            <person name="Goker M."/>
            <person name="Bristow J."/>
            <person name="Eisen J.A."/>
            <person name="Markowitz V."/>
            <person name="Hugenholtz P."/>
            <person name="Kyrpides N.C."/>
            <person name="Klenk H.P."/>
            <person name="Woyke T."/>
        </authorList>
    </citation>
    <scope>NUCLEOTIDE SEQUENCE [LARGE SCALE GENOMIC DNA]</scope>
    <source>
        <strain evidence="2">DSM 15749 / LMG 21470 / R-8282</strain>
    </source>
</reference>
<keyword evidence="2" id="KW-1185">Reference proteome</keyword>
<dbReference type="SUPFAM" id="SSF158446">
    <property type="entry name" value="IVS-encoded protein-like"/>
    <property type="match status" value="1"/>
</dbReference>
<dbReference type="Proteomes" id="UP000003844">
    <property type="component" value="Unassembled WGS sequence"/>
</dbReference>
<dbReference type="HOGENOM" id="CLU_129874_2_0_10"/>
<dbReference type="Gene3D" id="1.20.1440.60">
    <property type="entry name" value="23S rRNA-intervening sequence"/>
    <property type="match status" value="1"/>
</dbReference>
<dbReference type="PANTHER" id="PTHR38471:SF2">
    <property type="entry name" value="FOUR HELIX BUNDLE PROTEIN"/>
    <property type="match status" value="1"/>
</dbReference>
<dbReference type="RefSeq" id="WP_006988635.1">
    <property type="nucleotide sequence ID" value="NZ_JH594606.1"/>
</dbReference>
<dbReference type="AlphaFoldDB" id="H2BZG2"/>
<protein>
    <submittedName>
        <fullName evidence="1">CHP02436-containing protein</fullName>
    </submittedName>
</protein>